<gene>
    <name evidence="2" type="ORF">GUJ93_ZPchr0010g9529</name>
</gene>
<keyword evidence="3" id="KW-1185">Reference proteome</keyword>
<feature type="region of interest" description="Disordered" evidence="1">
    <location>
        <begin position="58"/>
        <end position="81"/>
    </location>
</feature>
<dbReference type="AlphaFoldDB" id="A0A8J5WFW0"/>
<feature type="region of interest" description="Disordered" evidence="1">
    <location>
        <begin position="1"/>
        <end position="38"/>
    </location>
</feature>
<reference evidence="2" key="1">
    <citation type="journal article" date="2021" name="bioRxiv">
        <title>Whole Genome Assembly and Annotation of Northern Wild Rice, Zizania palustris L., Supports a Whole Genome Duplication in the Zizania Genus.</title>
        <authorList>
            <person name="Haas M."/>
            <person name="Kono T."/>
            <person name="Macchietto M."/>
            <person name="Millas R."/>
            <person name="McGilp L."/>
            <person name="Shao M."/>
            <person name="Duquette J."/>
            <person name="Hirsch C.N."/>
            <person name="Kimball J."/>
        </authorList>
    </citation>
    <scope>NUCLEOTIDE SEQUENCE</scope>
    <source>
        <tissue evidence="2">Fresh leaf tissue</tissue>
    </source>
</reference>
<organism evidence="2 3">
    <name type="scientific">Zizania palustris</name>
    <name type="common">Northern wild rice</name>
    <dbReference type="NCBI Taxonomy" id="103762"/>
    <lineage>
        <taxon>Eukaryota</taxon>
        <taxon>Viridiplantae</taxon>
        <taxon>Streptophyta</taxon>
        <taxon>Embryophyta</taxon>
        <taxon>Tracheophyta</taxon>
        <taxon>Spermatophyta</taxon>
        <taxon>Magnoliopsida</taxon>
        <taxon>Liliopsida</taxon>
        <taxon>Poales</taxon>
        <taxon>Poaceae</taxon>
        <taxon>BOP clade</taxon>
        <taxon>Oryzoideae</taxon>
        <taxon>Oryzeae</taxon>
        <taxon>Zizaniinae</taxon>
        <taxon>Zizania</taxon>
    </lineage>
</organism>
<proteinExistence type="predicted"/>
<reference evidence="2" key="2">
    <citation type="submission" date="2021-02" db="EMBL/GenBank/DDBJ databases">
        <authorList>
            <person name="Kimball J.A."/>
            <person name="Haas M.W."/>
            <person name="Macchietto M."/>
            <person name="Kono T."/>
            <person name="Duquette J."/>
            <person name="Shao M."/>
        </authorList>
    </citation>
    <scope>NUCLEOTIDE SEQUENCE</scope>
    <source>
        <tissue evidence="2">Fresh leaf tissue</tissue>
    </source>
</reference>
<dbReference type="Proteomes" id="UP000729402">
    <property type="component" value="Unassembled WGS sequence"/>
</dbReference>
<feature type="compositionally biased region" description="Low complexity" evidence="1">
    <location>
        <begin position="1"/>
        <end position="11"/>
    </location>
</feature>
<evidence type="ECO:0000313" key="2">
    <source>
        <dbReference type="EMBL" id="KAG8088669.1"/>
    </source>
</evidence>
<evidence type="ECO:0000313" key="3">
    <source>
        <dbReference type="Proteomes" id="UP000729402"/>
    </source>
</evidence>
<dbReference type="EMBL" id="JAAALK010000082">
    <property type="protein sequence ID" value="KAG8088669.1"/>
    <property type="molecule type" value="Genomic_DNA"/>
</dbReference>
<accession>A0A8J5WFW0</accession>
<evidence type="ECO:0000256" key="1">
    <source>
        <dbReference type="SAM" id="MobiDB-lite"/>
    </source>
</evidence>
<name>A0A8J5WFW0_ZIZPA</name>
<comment type="caution">
    <text evidence="2">The sequence shown here is derived from an EMBL/GenBank/DDBJ whole genome shotgun (WGS) entry which is preliminary data.</text>
</comment>
<protein>
    <submittedName>
        <fullName evidence="2">Uncharacterized protein</fullName>
    </submittedName>
</protein>
<sequence length="81" mass="8694">MDSVGPVVDGGPPRRGLQVHSGKESCEGATTSSLTRKEKETDSRIIWYLEKEVVAEGGKYGDPSEEAKDGWSLVVADDGEI</sequence>